<sequence>MRTPSFMRLTALALIFSAGFFGRADAFEYRQIDDWAVSCNNGYGCTISFNPPAGQSGRADIAAIQWHRTIDSNAPLTLSLPSPPGFAEKGDAKGEFSISVDGADVFSVRVSQIVRNNASGTLGVSQPGEMIRLFRRMADGKQATVSYSGGLGEFSASIMLTGLLDSARFIDVYQGREGRSDAIVAPGNITPPEKANVWSIDLYEELPQSILRNLSDENSFCYTDEAHLEQADAFGFKGKSTTIIVLPCGASGAYNQPYQIYVGRDQDFHRSEFPNFGTDGITVLDTVYNVNFDLKNMKLSSTYLGRGLGDCGLAHYWRIDPEASGNPLVLTHERAKNACDGNDAGAENWPLIWQAKDLPVLKTDSQ</sequence>
<feature type="chain" id="PRO_5020803151" evidence="1">
    <location>
        <begin position="27"/>
        <end position="366"/>
    </location>
</feature>
<dbReference type="AlphaFoldDB" id="A0A4R3P2Q1"/>
<evidence type="ECO:0000313" key="3">
    <source>
        <dbReference type="Proteomes" id="UP000295097"/>
    </source>
</evidence>
<accession>A0A4R3P2Q1</accession>
<name>A0A4R3P2Q1_9HYPH</name>
<dbReference type="InterPro" id="IPR009560">
    <property type="entry name" value="DUF1176"/>
</dbReference>
<dbReference type="RefSeq" id="WP_132307458.1">
    <property type="nucleotide sequence ID" value="NZ_SMAR01000001.1"/>
</dbReference>
<organism evidence="2 3">
    <name type="scientific">Martelella mediterranea</name>
    <dbReference type="NCBI Taxonomy" id="293089"/>
    <lineage>
        <taxon>Bacteria</taxon>
        <taxon>Pseudomonadati</taxon>
        <taxon>Pseudomonadota</taxon>
        <taxon>Alphaproteobacteria</taxon>
        <taxon>Hyphomicrobiales</taxon>
        <taxon>Aurantimonadaceae</taxon>
        <taxon>Martelella</taxon>
    </lineage>
</organism>
<dbReference type="Pfam" id="PF06674">
    <property type="entry name" value="DUF1176"/>
    <property type="match status" value="1"/>
</dbReference>
<evidence type="ECO:0000256" key="1">
    <source>
        <dbReference type="SAM" id="SignalP"/>
    </source>
</evidence>
<comment type="caution">
    <text evidence="2">The sequence shown here is derived from an EMBL/GenBank/DDBJ whole genome shotgun (WGS) entry which is preliminary data.</text>
</comment>
<evidence type="ECO:0000313" key="2">
    <source>
        <dbReference type="EMBL" id="TCT44988.1"/>
    </source>
</evidence>
<reference evidence="2 3" key="1">
    <citation type="submission" date="2019-03" db="EMBL/GenBank/DDBJ databases">
        <title>Freshwater and sediment microbial communities from various areas in North America, analyzing microbe dynamics in response to fracking.</title>
        <authorList>
            <person name="Lamendella R."/>
        </authorList>
    </citation>
    <scope>NUCLEOTIDE SEQUENCE [LARGE SCALE GENOMIC DNA]</scope>
    <source>
        <strain evidence="2 3">175.2</strain>
    </source>
</reference>
<dbReference type="EMBL" id="SMAR01000001">
    <property type="protein sequence ID" value="TCT44988.1"/>
    <property type="molecule type" value="Genomic_DNA"/>
</dbReference>
<gene>
    <name evidence="2" type="ORF">EDC90_1001126</name>
</gene>
<proteinExistence type="predicted"/>
<keyword evidence="1" id="KW-0732">Signal</keyword>
<dbReference type="Proteomes" id="UP000295097">
    <property type="component" value="Unassembled WGS sequence"/>
</dbReference>
<dbReference type="OrthoDB" id="330924at2"/>
<feature type="signal peptide" evidence="1">
    <location>
        <begin position="1"/>
        <end position="26"/>
    </location>
</feature>
<keyword evidence="3" id="KW-1185">Reference proteome</keyword>
<protein>
    <submittedName>
        <fullName evidence="2">Uncharacterized protein DUF1176</fullName>
    </submittedName>
</protein>